<name>A0A2Z5ZIU1_9PROT</name>
<dbReference type="PANTHER" id="PTHR38107">
    <property type="match status" value="1"/>
</dbReference>
<protein>
    <recommendedName>
        <fullName evidence="7">Lysozyme</fullName>
        <ecNumber evidence="7">3.2.1.17</ecNumber>
    </recommendedName>
</protein>
<dbReference type="AlphaFoldDB" id="A0A2Z5ZIU1"/>
<evidence type="ECO:0000256" key="2">
    <source>
        <dbReference type="ARBA" id="ARBA00022529"/>
    </source>
</evidence>
<dbReference type="InterPro" id="IPR023346">
    <property type="entry name" value="Lysozyme-like_dom_sf"/>
</dbReference>
<evidence type="ECO:0000256" key="4">
    <source>
        <dbReference type="ARBA" id="ARBA00022801"/>
    </source>
</evidence>
<dbReference type="InterPro" id="IPR051018">
    <property type="entry name" value="Bacteriophage_GH24"/>
</dbReference>
<reference evidence="8 9" key="1">
    <citation type="submission" date="2018-02" db="EMBL/GenBank/DDBJ databases">
        <title>Acetobacter orientalis genome.</title>
        <authorList>
            <person name="Nakashima N."/>
            <person name="Tamura T."/>
        </authorList>
    </citation>
    <scope>NUCLEOTIDE SEQUENCE [LARGE SCALE GENOMIC DNA]</scope>
    <source>
        <strain evidence="8 9">FAN1</strain>
    </source>
</reference>
<dbReference type="Proteomes" id="UP000270034">
    <property type="component" value="Chromosome"/>
</dbReference>
<sequence length="165" mass="18339">MATNDYELSTNGQLLIQRFEGLRLKSYQDLTGIWTIGWGHTGPDIKANLIISPKQAHDYLMSDAKAAGDIIRANVTTQLSQQQYDALVSFVFNIGPGHVGTKDGFVWLKSGHHSTLLELLNADQMTKAAEQILQWNKAGGKSVYGLSVRRQAERRLFLTGQIRPV</sequence>
<proteinExistence type="inferred from homology"/>
<dbReference type="GO" id="GO:0031640">
    <property type="term" value="P:killing of cells of another organism"/>
    <property type="evidence" value="ECO:0007669"/>
    <property type="project" value="UniProtKB-KW"/>
</dbReference>
<keyword evidence="3 7" id="KW-0081">Bacteriolytic enzyme</keyword>
<dbReference type="PANTHER" id="PTHR38107:SF3">
    <property type="entry name" value="LYSOZYME RRRD-RELATED"/>
    <property type="match status" value="1"/>
</dbReference>
<keyword evidence="4 7" id="KW-0378">Hydrolase</keyword>
<dbReference type="GO" id="GO:0016998">
    <property type="term" value="P:cell wall macromolecule catabolic process"/>
    <property type="evidence" value="ECO:0007669"/>
    <property type="project" value="InterPro"/>
</dbReference>
<evidence type="ECO:0000256" key="1">
    <source>
        <dbReference type="ARBA" id="ARBA00000632"/>
    </source>
</evidence>
<dbReference type="EMBL" id="AP018515">
    <property type="protein sequence ID" value="BBC80289.1"/>
    <property type="molecule type" value="Genomic_DNA"/>
</dbReference>
<evidence type="ECO:0000256" key="7">
    <source>
        <dbReference type="RuleBase" id="RU003788"/>
    </source>
</evidence>
<dbReference type="InterPro" id="IPR033907">
    <property type="entry name" value="Endolysin_autolysin"/>
</dbReference>
<evidence type="ECO:0000256" key="3">
    <source>
        <dbReference type="ARBA" id="ARBA00022638"/>
    </source>
</evidence>
<accession>A0A2Z5ZIU1</accession>
<dbReference type="InterPro" id="IPR023347">
    <property type="entry name" value="Lysozyme_dom_sf"/>
</dbReference>
<dbReference type="KEGG" id="aot:AcetOri_orf02900"/>
<evidence type="ECO:0000313" key="9">
    <source>
        <dbReference type="Proteomes" id="UP000270034"/>
    </source>
</evidence>
<gene>
    <name evidence="8" type="ORF">AcetOrient_orf02900</name>
</gene>
<dbReference type="GO" id="GO:0003796">
    <property type="term" value="F:lysozyme activity"/>
    <property type="evidence" value="ECO:0007669"/>
    <property type="project" value="UniProtKB-EC"/>
</dbReference>
<dbReference type="InterPro" id="IPR034690">
    <property type="entry name" value="Endolysin_T4_type"/>
</dbReference>
<evidence type="ECO:0000313" key="8">
    <source>
        <dbReference type="EMBL" id="BBC80289.1"/>
    </source>
</evidence>
<dbReference type="SUPFAM" id="SSF53955">
    <property type="entry name" value="Lysozyme-like"/>
    <property type="match status" value="1"/>
</dbReference>
<keyword evidence="2 7" id="KW-0929">Antimicrobial</keyword>
<dbReference type="InterPro" id="IPR002196">
    <property type="entry name" value="Glyco_hydro_24"/>
</dbReference>
<dbReference type="EC" id="3.2.1.17" evidence="7"/>
<dbReference type="Gene3D" id="1.10.530.40">
    <property type="match status" value="1"/>
</dbReference>
<keyword evidence="5" id="KW-1035">Host cytoplasm</keyword>
<dbReference type="GO" id="GO:0042742">
    <property type="term" value="P:defense response to bacterium"/>
    <property type="evidence" value="ECO:0007669"/>
    <property type="project" value="UniProtKB-KW"/>
</dbReference>
<organism evidence="8 9">
    <name type="scientific">Acetobacter orientalis</name>
    <dbReference type="NCBI Taxonomy" id="146474"/>
    <lineage>
        <taxon>Bacteria</taxon>
        <taxon>Pseudomonadati</taxon>
        <taxon>Pseudomonadota</taxon>
        <taxon>Alphaproteobacteria</taxon>
        <taxon>Acetobacterales</taxon>
        <taxon>Acetobacteraceae</taxon>
        <taxon>Acetobacter</taxon>
    </lineage>
</organism>
<comment type="similarity">
    <text evidence="7">Belongs to the glycosyl hydrolase 24 family.</text>
</comment>
<comment type="catalytic activity">
    <reaction evidence="1 7">
        <text>Hydrolysis of (1-&gt;4)-beta-linkages between N-acetylmuramic acid and N-acetyl-D-glucosamine residues in a peptidoglycan and between N-acetyl-D-glucosamine residues in chitodextrins.</text>
        <dbReference type="EC" id="3.2.1.17"/>
    </reaction>
</comment>
<dbReference type="HAMAP" id="MF_04110">
    <property type="entry name" value="ENDOLYSIN_T4"/>
    <property type="match status" value="1"/>
</dbReference>
<keyword evidence="6 7" id="KW-0326">Glycosidase</keyword>
<evidence type="ECO:0000256" key="5">
    <source>
        <dbReference type="ARBA" id="ARBA00023200"/>
    </source>
</evidence>
<dbReference type="CDD" id="cd00737">
    <property type="entry name" value="lyz_endolysin_autolysin"/>
    <property type="match status" value="1"/>
</dbReference>
<dbReference type="GO" id="GO:0009253">
    <property type="term" value="P:peptidoglycan catabolic process"/>
    <property type="evidence" value="ECO:0007669"/>
    <property type="project" value="InterPro"/>
</dbReference>
<evidence type="ECO:0000256" key="6">
    <source>
        <dbReference type="ARBA" id="ARBA00023295"/>
    </source>
</evidence>
<dbReference type="Pfam" id="PF00959">
    <property type="entry name" value="Phage_lysozyme"/>
    <property type="match status" value="1"/>
</dbReference>